<name>A0A8J3E621_9PROT</name>
<comment type="similarity">
    <text evidence="1">Belongs to the type III secretion exporter family.</text>
</comment>
<dbReference type="GO" id="GO:0005886">
    <property type="term" value="C:plasma membrane"/>
    <property type="evidence" value="ECO:0007669"/>
    <property type="project" value="TreeGrafter"/>
</dbReference>
<gene>
    <name evidence="2" type="ORF">GCM10011611_49640</name>
</gene>
<dbReference type="Pfam" id="PF01312">
    <property type="entry name" value="Bac_export_2"/>
    <property type="match status" value="1"/>
</dbReference>
<accession>A0A8J3E621</accession>
<dbReference type="Gene3D" id="3.40.1690.10">
    <property type="entry name" value="secretion proteins EscU"/>
    <property type="match status" value="1"/>
</dbReference>
<evidence type="ECO:0008006" key="4">
    <source>
        <dbReference type="Google" id="ProtNLM"/>
    </source>
</evidence>
<sequence length="102" mass="11057">MEREKAIALDFDPRDPSVPTVIATGEGAVARQILEIAFEHGVKVREDADLVEILSTLEVGDEIPIIAFAAVAEILTHVYRWELQQRSAPEPSLGPSPGLSVP</sequence>
<keyword evidence="3" id="KW-1185">Reference proteome</keyword>
<reference evidence="2" key="2">
    <citation type="submission" date="2020-09" db="EMBL/GenBank/DDBJ databases">
        <authorList>
            <person name="Sun Q."/>
            <person name="Zhou Y."/>
        </authorList>
    </citation>
    <scope>NUCLEOTIDE SEQUENCE</scope>
    <source>
        <strain evidence="2">CGMCC 1.15725</strain>
    </source>
</reference>
<evidence type="ECO:0000256" key="1">
    <source>
        <dbReference type="ARBA" id="ARBA00010690"/>
    </source>
</evidence>
<dbReference type="EMBL" id="BMJQ01000014">
    <property type="protein sequence ID" value="GGF37185.1"/>
    <property type="molecule type" value="Genomic_DNA"/>
</dbReference>
<dbReference type="GO" id="GO:0009306">
    <property type="term" value="P:protein secretion"/>
    <property type="evidence" value="ECO:0007669"/>
    <property type="project" value="InterPro"/>
</dbReference>
<dbReference type="InterPro" id="IPR006135">
    <property type="entry name" value="T3SS_substrate_exporter"/>
</dbReference>
<dbReference type="PANTHER" id="PTHR30531:SF12">
    <property type="entry name" value="FLAGELLAR BIOSYNTHETIC PROTEIN FLHB"/>
    <property type="match status" value="1"/>
</dbReference>
<comment type="caution">
    <text evidence="2">The sequence shown here is derived from an EMBL/GenBank/DDBJ whole genome shotgun (WGS) entry which is preliminary data.</text>
</comment>
<dbReference type="InterPro" id="IPR029025">
    <property type="entry name" value="T3SS_substrate_exporter_C"/>
</dbReference>
<dbReference type="SUPFAM" id="SSF160544">
    <property type="entry name" value="EscU C-terminal domain-like"/>
    <property type="match status" value="1"/>
</dbReference>
<dbReference type="Proteomes" id="UP000646365">
    <property type="component" value="Unassembled WGS sequence"/>
</dbReference>
<evidence type="ECO:0000313" key="3">
    <source>
        <dbReference type="Proteomes" id="UP000646365"/>
    </source>
</evidence>
<dbReference type="PANTHER" id="PTHR30531">
    <property type="entry name" value="FLAGELLAR BIOSYNTHETIC PROTEIN FLHB"/>
    <property type="match status" value="1"/>
</dbReference>
<dbReference type="RefSeq" id="WP_189050795.1">
    <property type="nucleotide sequence ID" value="NZ_BMJQ01000014.1"/>
</dbReference>
<dbReference type="AlphaFoldDB" id="A0A8J3E621"/>
<proteinExistence type="inferred from homology"/>
<organism evidence="2 3">
    <name type="scientific">Aliidongia dinghuensis</name>
    <dbReference type="NCBI Taxonomy" id="1867774"/>
    <lineage>
        <taxon>Bacteria</taxon>
        <taxon>Pseudomonadati</taxon>
        <taxon>Pseudomonadota</taxon>
        <taxon>Alphaproteobacteria</taxon>
        <taxon>Rhodospirillales</taxon>
        <taxon>Dongiaceae</taxon>
        <taxon>Aliidongia</taxon>
    </lineage>
</organism>
<protein>
    <recommendedName>
        <fullName evidence="4">Flagellar biosynthesis protein</fullName>
    </recommendedName>
</protein>
<evidence type="ECO:0000313" key="2">
    <source>
        <dbReference type="EMBL" id="GGF37185.1"/>
    </source>
</evidence>
<reference evidence="2" key="1">
    <citation type="journal article" date="2014" name="Int. J. Syst. Evol. Microbiol.">
        <title>Complete genome sequence of Corynebacterium casei LMG S-19264T (=DSM 44701T), isolated from a smear-ripened cheese.</title>
        <authorList>
            <consortium name="US DOE Joint Genome Institute (JGI-PGF)"/>
            <person name="Walter F."/>
            <person name="Albersmeier A."/>
            <person name="Kalinowski J."/>
            <person name="Ruckert C."/>
        </authorList>
    </citation>
    <scope>NUCLEOTIDE SEQUENCE</scope>
    <source>
        <strain evidence="2">CGMCC 1.15725</strain>
    </source>
</reference>